<dbReference type="PANTHER" id="PTHR11468:SF3">
    <property type="entry name" value="GLYCOGEN PHOSPHORYLASE, LIVER FORM"/>
    <property type="match status" value="1"/>
</dbReference>
<reference evidence="8" key="1">
    <citation type="submission" date="2021-05" db="EMBL/GenBank/DDBJ databases">
        <title>Infant gut strain persistence is associated with maternal origin, phylogeny, and functional potential including surface adhesion and iron acquisition.</title>
        <authorList>
            <person name="Lou Y.C."/>
        </authorList>
    </citation>
    <scope>NUCLEOTIDE SEQUENCE</scope>
    <source>
        <strain evidence="8">L3_122_031G1_dasL3_122_031G1_maxbin2.maxbin.025s ta_sub</strain>
    </source>
</reference>
<gene>
    <name evidence="8" type="ORF">KH901_11135</name>
</gene>
<evidence type="ECO:0000256" key="5">
    <source>
        <dbReference type="ARBA" id="ARBA00022898"/>
    </source>
</evidence>
<comment type="similarity">
    <text evidence="2 7">Belongs to the glycogen phosphorylase family.</text>
</comment>
<name>A0A943QZ35_STRVE</name>
<comment type="cofactor">
    <cofactor evidence="1 7">
        <name>pyridoxal 5'-phosphate</name>
        <dbReference type="ChEBI" id="CHEBI:597326"/>
    </cofactor>
</comment>
<dbReference type="Proteomes" id="UP000703822">
    <property type="component" value="Unassembled WGS sequence"/>
</dbReference>
<dbReference type="Pfam" id="PF00343">
    <property type="entry name" value="Phosphorylase"/>
    <property type="match status" value="1"/>
</dbReference>
<keyword evidence="3 7" id="KW-0328">Glycosyltransferase</keyword>
<feature type="non-terminal residue" evidence="8">
    <location>
        <position position="279"/>
    </location>
</feature>
<evidence type="ECO:0000313" key="9">
    <source>
        <dbReference type="Proteomes" id="UP000703822"/>
    </source>
</evidence>
<evidence type="ECO:0000256" key="2">
    <source>
        <dbReference type="ARBA" id="ARBA00006047"/>
    </source>
</evidence>
<evidence type="ECO:0000256" key="6">
    <source>
        <dbReference type="ARBA" id="ARBA00023277"/>
    </source>
</evidence>
<sequence>MQLENLTKEQFIRDFKDTLHQEQLIKVAKATPTEIFTALAGLIRKYYTNTWIERNHALSDNQEKIAYYFSIEFLPGRMLETNLLNLGILDLVKEGFAELDIDFREVVEAEHDMALGNGGLGRLAAAFMDSLATTGYPGFGNGLRYRYGLFKQRIVDGYQVELPDGWFGSTGNVWETRKDHDIVYVKLFGDVVLESDEDGRFVPTYKNAQVLRAVPYDVPQIGYKNGVINNLRLWDVEIPEEYELDYPTLDARRHVKDITAILYPDDSTIEGKELRLVQE</sequence>
<comment type="caution">
    <text evidence="8">The sequence shown here is derived from an EMBL/GenBank/DDBJ whole genome shotgun (WGS) entry which is preliminary data.</text>
</comment>
<evidence type="ECO:0000256" key="1">
    <source>
        <dbReference type="ARBA" id="ARBA00001933"/>
    </source>
</evidence>
<accession>A0A943QZ35</accession>
<evidence type="ECO:0000256" key="7">
    <source>
        <dbReference type="RuleBase" id="RU000587"/>
    </source>
</evidence>
<dbReference type="EC" id="2.4.1.1" evidence="7"/>
<dbReference type="FunFam" id="3.40.50.2000:FF:000153">
    <property type="entry name" value="Alpha-1,4 glucan phosphorylase"/>
    <property type="match status" value="1"/>
</dbReference>
<evidence type="ECO:0000313" key="8">
    <source>
        <dbReference type="EMBL" id="MBS6098944.1"/>
    </source>
</evidence>
<comment type="catalytic activity">
    <reaction evidence="7">
        <text>[(1-&gt;4)-alpha-D-glucosyl](n) + phosphate = [(1-&gt;4)-alpha-D-glucosyl](n-1) + alpha-D-glucose 1-phosphate</text>
        <dbReference type="Rhea" id="RHEA:41732"/>
        <dbReference type="Rhea" id="RHEA-COMP:9584"/>
        <dbReference type="Rhea" id="RHEA-COMP:9586"/>
        <dbReference type="ChEBI" id="CHEBI:15444"/>
        <dbReference type="ChEBI" id="CHEBI:43474"/>
        <dbReference type="ChEBI" id="CHEBI:58601"/>
        <dbReference type="EC" id="2.4.1.1"/>
    </reaction>
</comment>
<comment type="function">
    <text evidence="7">Allosteric enzyme that catalyzes the rate-limiting step in glycogen catabolism, the phosphorolytic cleavage of glycogen to produce glucose-1-phosphate, and plays a central role in maintaining cellular and organismal glucose homeostasis.</text>
</comment>
<evidence type="ECO:0000256" key="3">
    <source>
        <dbReference type="ARBA" id="ARBA00022676"/>
    </source>
</evidence>
<dbReference type="EMBL" id="JAHAGS010000520">
    <property type="protein sequence ID" value="MBS6098944.1"/>
    <property type="molecule type" value="Genomic_DNA"/>
</dbReference>
<dbReference type="GO" id="GO:0030170">
    <property type="term" value="F:pyridoxal phosphate binding"/>
    <property type="evidence" value="ECO:0007669"/>
    <property type="project" value="TreeGrafter"/>
</dbReference>
<dbReference type="GO" id="GO:0005980">
    <property type="term" value="P:glycogen catabolic process"/>
    <property type="evidence" value="ECO:0007669"/>
    <property type="project" value="TreeGrafter"/>
</dbReference>
<dbReference type="AlphaFoldDB" id="A0A943QZ35"/>
<evidence type="ECO:0000256" key="4">
    <source>
        <dbReference type="ARBA" id="ARBA00022679"/>
    </source>
</evidence>
<protein>
    <recommendedName>
        <fullName evidence="7">Alpha-1,4 glucan phosphorylase</fullName>
        <ecNumber evidence="7">2.4.1.1</ecNumber>
    </recommendedName>
</protein>
<dbReference type="GO" id="GO:0005737">
    <property type="term" value="C:cytoplasm"/>
    <property type="evidence" value="ECO:0007669"/>
    <property type="project" value="TreeGrafter"/>
</dbReference>
<keyword evidence="6 7" id="KW-0119">Carbohydrate metabolism</keyword>
<dbReference type="GO" id="GO:0008184">
    <property type="term" value="F:glycogen phosphorylase activity"/>
    <property type="evidence" value="ECO:0007669"/>
    <property type="project" value="InterPro"/>
</dbReference>
<dbReference type="SUPFAM" id="SSF53756">
    <property type="entry name" value="UDP-Glycosyltransferase/glycogen phosphorylase"/>
    <property type="match status" value="1"/>
</dbReference>
<proteinExistence type="inferred from homology"/>
<dbReference type="InterPro" id="IPR000811">
    <property type="entry name" value="Glyco_trans_35"/>
</dbReference>
<keyword evidence="4 7" id="KW-0808">Transferase</keyword>
<keyword evidence="5 7" id="KW-0663">Pyridoxal phosphate</keyword>
<dbReference type="Gene3D" id="3.40.50.2000">
    <property type="entry name" value="Glycogen Phosphorylase B"/>
    <property type="match status" value="1"/>
</dbReference>
<dbReference type="PANTHER" id="PTHR11468">
    <property type="entry name" value="GLYCOGEN PHOSPHORYLASE"/>
    <property type="match status" value="1"/>
</dbReference>
<organism evidence="8 9">
    <name type="scientific">Streptococcus vestibularis</name>
    <dbReference type="NCBI Taxonomy" id="1343"/>
    <lineage>
        <taxon>Bacteria</taxon>
        <taxon>Bacillati</taxon>
        <taxon>Bacillota</taxon>
        <taxon>Bacilli</taxon>
        <taxon>Lactobacillales</taxon>
        <taxon>Streptococcaceae</taxon>
        <taxon>Streptococcus</taxon>
    </lineage>
</organism>